<dbReference type="InParanoid" id="A0A0D0E0B4"/>
<organism evidence="1 2">
    <name type="scientific">Paxillus rubicundulus Ve08.2h10</name>
    <dbReference type="NCBI Taxonomy" id="930991"/>
    <lineage>
        <taxon>Eukaryota</taxon>
        <taxon>Fungi</taxon>
        <taxon>Dikarya</taxon>
        <taxon>Basidiomycota</taxon>
        <taxon>Agaricomycotina</taxon>
        <taxon>Agaricomycetes</taxon>
        <taxon>Agaricomycetidae</taxon>
        <taxon>Boletales</taxon>
        <taxon>Paxilineae</taxon>
        <taxon>Paxillaceae</taxon>
        <taxon>Paxillus</taxon>
    </lineage>
</organism>
<reference evidence="2" key="2">
    <citation type="submission" date="2015-01" db="EMBL/GenBank/DDBJ databases">
        <title>Evolutionary Origins and Diversification of the Mycorrhizal Mutualists.</title>
        <authorList>
            <consortium name="DOE Joint Genome Institute"/>
            <consortium name="Mycorrhizal Genomics Consortium"/>
            <person name="Kohler A."/>
            <person name="Kuo A."/>
            <person name="Nagy L.G."/>
            <person name="Floudas D."/>
            <person name="Copeland A."/>
            <person name="Barry K.W."/>
            <person name="Cichocki N."/>
            <person name="Veneault-Fourrey C."/>
            <person name="LaButti K."/>
            <person name="Lindquist E.A."/>
            <person name="Lipzen A."/>
            <person name="Lundell T."/>
            <person name="Morin E."/>
            <person name="Murat C."/>
            <person name="Riley R."/>
            <person name="Ohm R."/>
            <person name="Sun H."/>
            <person name="Tunlid A."/>
            <person name="Henrissat B."/>
            <person name="Grigoriev I.V."/>
            <person name="Hibbett D.S."/>
            <person name="Martin F."/>
        </authorList>
    </citation>
    <scope>NUCLEOTIDE SEQUENCE [LARGE SCALE GENOMIC DNA]</scope>
    <source>
        <strain evidence="2">Ve08.2h10</strain>
    </source>
</reference>
<evidence type="ECO:0000313" key="2">
    <source>
        <dbReference type="Proteomes" id="UP000054538"/>
    </source>
</evidence>
<dbReference type="HOGENOM" id="CLU_2942428_0_0_1"/>
<evidence type="ECO:0000313" key="1">
    <source>
        <dbReference type="EMBL" id="KIK96701.1"/>
    </source>
</evidence>
<proteinExistence type="predicted"/>
<accession>A0A0D0E0B4</accession>
<dbReference type="EMBL" id="KN824973">
    <property type="protein sequence ID" value="KIK96701.1"/>
    <property type="molecule type" value="Genomic_DNA"/>
</dbReference>
<keyword evidence="2" id="KW-1185">Reference proteome</keyword>
<reference evidence="1 2" key="1">
    <citation type="submission" date="2014-04" db="EMBL/GenBank/DDBJ databases">
        <authorList>
            <consortium name="DOE Joint Genome Institute"/>
            <person name="Kuo A."/>
            <person name="Kohler A."/>
            <person name="Jargeat P."/>
            <person name="Nagy L.G."/>
            <person name="Floudas D."/>
            <person name="Copeland A."/>
            <person name="Barry K.W."/>
            <person name="Cichocki N."/>
            <person name="Veneault-Fourrey C."/>
            <person name="LaButti K."/>
            <person name="Lindquist E.A."/>
            <person name="Lipzen A."/>
            <person name="Lundell T."/>
            <person name="Morin E."/>
            <person name="Murat C."/>
            <person name="Sun H."/>
            <person name="Tunlid A."/>
            <person name="Henrissat B."/>
            <person name="Grigoriev I.V."/>
            <person name="Hibbett D.S."/>
            <person name="Martin F."/>
            <person name="Nordberg H.P."/>
            <person name="Cantor M.N."/>
            <person name="Hua S.X."/>
        </authorList>
    </citation>
    <scope>NUCLEOTIDE SEQUENCE [LARGE SCALE GENOMIC DNA]</scope>
    <source>
        <strain evidence="1 2">Ve08.2h10</strain>
    </source>
</reference>
<gene>
    <name evidence="1" type="ORF">PAXRUDRAFT_825679</name>
</gene>
<protein>
    <submittedName>
        <fullName evidence="1">Uncharacterized protein</fullName>
    </submittedName>
</protein>
<dbReference type="Proteomes" id="UP000054538">
    <property type="component" value="Unassembled WGS sequence"/>
</dbReference>
<sequence length="60" mass="6234">MSSSQADEAHGLVVFSYEPIEQVKYSRASCGGTDCILYGEGASTHGATIGAKCGHPLVDM</sequence>
<name>A0A0D0E0B4_9AGAM</name>
<dbReference type="AlphaFoldDB" id="A0A0D0E0B4"/>